<gene>
    <name evidence="3" type="ORF">HDA45_005829</name>
</gene>
<dbReference type="PANTHER" id="PTHR43236:SF1">
    <property type="entry name" value="BLL7220 PROTEIN"/>
    <property type="match status" value="1"/>
</dbReference>
<comment type="caution">
    <text evidence="3">The sequence shown here is derived from an EMBL/GenBank/DDBJ whole genome shotgun (WGS) entry which is preliminary data.</text>
</comment>
<dbReference type="Pfam" id="PF06114">
    <property type="entry name" value="Peptidase_M78"/>
    <property type="match status" value="1"/>
</dbReference>
<dbReference type="SMART" id="SM00530">
    <property type="entry name" value="HTH_XRE"/>
    <property type="match status" value="1"/>
</dbReference>
<dbReference type="RefSeq" id="WP_343072185.1">
    <property type="nucleotide sequence ID" value="NZ_JACHMX010000001.1"/>
</dbReference>
<dbReference type="InterPro" id="IPR001387">
    <property type="entry name" value="Cro/C1-type_HTH"/>
</dbReference>
<evidence type="ECO:0000313" key="4">
    <source>
        <dbReference type="Proteomes" id="UP000580861"/>
    </source>
</evidence>
<evidence type="ECO:0000313" key="3">
    <source>
        <dbReference type="EMBL" id="MBB5855742.1"/>
    </source>
</evidence>
<dbReference type="PROSITE" id="PS50943">
    <property type="entry name" value="HTH_CROC1"/>
    <property type="match status" value="1"/>
</dbReference>
<organism evidence="3 4">
    <name type="scientific">Amycolatopsis umgeniensis</name>
    <dbReference type="NCBI Taxonomy" id="336628"/>
    <lineage>
        <taxon>Bacteria</taxon>
        <taxon>Bacillati</taxon>
        <taxon>Actinomycetota</taxon>
        <taxon>Actinomycetes</taxon>
        <taxon>Pseudonocardiales</taxon>
        <taxon>Pseudonocardiaceae</taxon>
        <taxon>Amycolatopsis</taxon>
    </lineage>
</organism>
<dbReference type="Gene3D" id="1.10.260.40">
    <property type="entry name" value="lambda repressor-like DNA-binding domains"/>
    <property type="match status" value="1"/>
</dbReference>
<protein>
    <submittedName>
        <fullName evidence="3">Zn-dependent peptidase ImmA (M78 family)</fullName>
    </submittedName>
</protein>
<dbReference type="PANTHER" id="PTHR43236">
    <property type="entry name" value="ANTITOXIN HIGA1"/>
    <property type="match status" value="1"/>
</dbReference>
<keyword evidence="4" id="KW-1185">Reference proteome</keyword>
<dbReference type="Pfam" id="PF13560">
    <property type="entry name" value="HTH_31"/>
    <property type="match status" value="1"/>
</dbReference>
<dbReference type="SUPFAM" id="SSF47413">
    <property type="entry name" value="lambda repressor-like DNA-binding domains"/>
    <property type="match status" value="1"/>
</dbReference>
<evidence type="ECO:0000256" key="1">
    <source>
        <dbReference type="ARBA" id="ARBA00007227"/>
    </source>
</evidence>
<dbReference type="Gene3D" id="1.10.10.2910">
    <property type="match status" value="1"/>
</dbReference>
<reference evidence="3 4" key="1">
    <citation type="submission" date="2020-08" db="EMBL/GenBank/DDBJ databases">
        <title>Sequencing the genomes of 1000 actinobacteria strains.</title>
        <authorList>
            <person name="Klenk H.-P."/>
        </authorList>
    </citation>
    <scope>NUCLEOTIDE SEQUENCE [LARGE SCALE GENOMIC DNA]</scope>
    <source>
        <strain evidence="3 4">DSM 45272</strain>
    </source>
</reference>
<accession>A0A841BAZ0</accession>
<dbReference type="AlphaFoldDB" id="A0A841BAZ0"/>
<name>A0A841BAZ0_9PSEU</name>
<sequence length="367" mass="39258">MPSVPERVLTLIEASGLTRREFGQRIGLDESKMSKSLGGARRFSSVDLARIAELCKVTVDWLITGEEPPLALAARTTSGDAGVALDAAKRYSTLRTDMAALGYPQPWQARTLGLGKGGYAEQGRSLAREALARISEAGRSIAVGNLVALIEAVFGADVAVVELGAGFDGLAASSEHVKLIVLATSHVPARQRFTLAHELGHLLAEDDQDVHLDRDIYDKAQAKDPSELRANAFASAFLMPEDRLRAAVGSSGLTEHTFAALACDLMVTPSALAYRLLHLRLIDAGTCDRYKAITASKAAAIVGRGEEFAQRVTEARTPRPPGPLVRDTYAAYEAGTATLRPYANLLGIDVDELRHALESEHGTHDVP</sequence>
<dbReference type="InterPro" id="IPR010359">
    <property type="entry name" value="IrrE_HExxH"/>
</dbReference>
<feature type="domain" description="HTH cro/C1-type" evidence="2">
    <location>
        <begin position="8"/>
        <end position="62"/>
    </location>
</feature>
<comment type="similarity">
    <text evidence="1">Belongs to the short-chain fatty acyl-CoA assimilation regulator (ScfR) family.</text>
</comment>
<dbReference type="Proteomes" id="UP000580861">
    <property type="component" value="Unassembled WGS sequence"/>
</dbReference>
<evidence type="ECO:0000259" key="2">
    <source>
        <dbReference type="PROSITE" id="PS50943"/>
    </source>
</evidence>
<dbReference type="CDD" id="cd00093">
    <property type="entry name" value="HTH_XRE"/>
    <property type="match status" value="1"/>
</dbReference>
<proteinExistence type="inferred from homology"/>
<dbReference type="InterPro" id="IPR010982">
    <property type="entry name" value="Lambda_DNA-bd_dom_sf"/>
</dbReference>
<dbReference type="GO" id="GO:0003677">
    <property type="term" value="F:DNA binding"/>
    <property type="evidence" value="ECO:0007669"/>
    <property type="project" value="InterPro"/>
</dbReference>
<dbReference type="EMBL" id="JACHMX010000001">
    <property type="protein sequence ID" value="MBB5855742.1"/>
    <property type="molecule type" value="Genomic_DNA"/>
</dbReference>
<dbReference type="InterPro" id="IPR052345">
    <property type="entry name" value="Rad_response_metalloprotease"/>
</dbReference>